<sequence length="59" mass="6538">MNIHPDVAYAELCAENKYLKGRNLALAQTLHEIASERDQLRAELDALTKLKEADDGAAE</sequence>
<dbReference type="AlphaFoldDB" id="A0A1Q8ZPZ3"/>
<protein>
    <submittedName>
        <fullName evidence="1">Uncharacterized protein</fullName>
    </submittedName>
</protein>
<organism evidence="1 2">
    <name type="scientific">Rhizobium oryziradicis</name>
    <dbReference type="NCBI Taxonomy" id="1867956"/>
    <lineage>
        <taxon>Bacteria</taxon>
        <taxon>Pseudomonadati</taxon>
        <taxon>Pseudomonadota</taxon>
        <taxon>Alphaproteobacteria</taxon>
        <taxon>Hyphomicrobiales</taxon>
        <taxon>Rhizobiaceae</taxon>
        <taxon>Rhizobium/Agrobacterium group</taxon>
        <taxon>Rhizobium</taxon>
    </lineage>
</organism>
<dbReference type="RefSeq" id="WP_075639669.1">
    <property type="nucleotide sequence ID" value="NZ_MKIM01000027.1"/>
</dbReference>
<comment type="caution">
    <text evidence="1">The sequence shown here is derived from an EMBL/GenBank/DDBJ whole genome shotgun (WGS) entry which is preliminary data.</text>
</comment>
<accession>A0A1Q8ZPZ3</accession>
<evidence type="ECO:0000313" key="2">
    <source>
        <dbReference type="Proteomes" id="UP000186894"/>
    </source>
</evidence>
<dbReference type="Proteomes" id="UP000186894">
    <property type="component" value="Unassembled WGS sequence"/>
</dbReference>
<dbReference type="STRING" id="1867956.BJF95_06265"/>
<dbReference type="OrthoDB" id="8407674at2"/>
<gene>
    <name evidence="1" type="ORF">BJF95_06265</name>
</gene>
<evidence type="ECO:0000313" key="1">
    <source>
        <dbReference type="EMBL" id="OLP44164.1"/>
    </source>
</evidence>
<name>A0A1Q8ZPZ3_9HYPH</name>
<keyword evidence="2" id="KW-1185">Reference proteome</keyword>
<proteinExistence type="predicted"/>
<dbReference type="EMBL" id="MKIM01000027">
    <property type="protein sequence ID" value="OLP44164.1"/>
    <property type="molecule type" value="Genomic_DNA"/>
</dbReference>
<reference evidence="1 2" key="1">
    <citation type="submission" date="2016-09" db="EMBL/GenBank/DDBJ databases">
        <title>Rhizobium oryziradicis sp. nov., isolated from the root of rice.</title>
        <authorList>
            <person name="Zhao J."/>
            <person name="Zhang X."/>
        </authorList>
    </citation>
    <scope>NUCLEOTIDE SEQUENCE [LARGE SCALE GENOMIC DNA]</scope>
    <source>
        <strain evidence="1 2">N19</strain>
    </source>
</reference>